<protein>
    <submittedName>
        <fullName evidence="2">SMI1/KNR4 family protein</fullName>
    </submittedName>
</protein>
<dbReference type="AlphaFoldDB" id="A0AAP7DIC1"/>
<proteinExistence type="predicted"/>
<reference evidence="2 3" key="1">
    <citation type="submission" date="2020-05" db="EMBL/GenBank/DDBJ databases">
        <title>Whole genome sequencing and identification of novel metabolites from Paenibacillus alvei strain JR949.</title>
        <authorList>
            <person name="Rajendhran J."/>
            <person name="Sree Pranav P."/>
            <person name="Mahalakshmi B."/>
            <person name="Karthikeyan R."/>
        </authorList>
    </citation>
    <scope>NUCLEOTIDE SEQUENCE [LARGE SCALE GENOMIC DNA]</scope>
    <source>
        <strain evidence="2 3">JR949</strain>
    </source>
</reference>
<dbReference type="EMBL" id="JABFOR010000015">
    <property type="protein sequence ID" value="NOJ71528.1"/>
    <property type="molecule type" value="Genomic_DNA"/>
</dbReference>
<evidence type="ECO:0000313" key="2">
    <source>
        <dbReference type="EMBL" id="NOJ71528.1"/>
    </source>
</evidence>
<dbReference type="RefSeq" id="WP_171416993.1">
    <property type="nucleotide sequence ID" value="NZ_JABFOR010000015.1"/>
</dbReference>
<dbReference type="InterPro" id="IPR037883">
    <property type="entry name" value="Knr4/Smi1-like_sf"/>
</dbReference>
<organism evidence="2 3">
    <name type="scientific">Paenibacillus alvei</name>
    <name type="common">Bacillus alvei</name>
    <dbReference type="NCBI Taxonomy" id="44250"/>
    <lineage>
        <taxon>Bacteria</taxon>
        <taxon>Bacillati</taxon>
        <taxon>Bacillota</taxon>
        <taxon>Bacilli</taxon>
        <taxon>Bacillales</taxon>
        <taxon>Paenibacillaceae</taxon>
        <taxon>Paenibacillus</taxon>
    </lineage>
</organism>
<evidence type="ECO:0000259" key="1">
    <source>
        <dbReference type="SMART" id="SM00860"/>
    </source>
</evidence>
<dbReference type="Proteomes" id="UP000552038">
    <property type="component" value="Unassembled WGS sequence"/>
</dbReference>
<evidence type="ECO:0000313" key="3">
    <source>
        <dbReference type="Proteomes" id="UP000552038"/>
    </source>
</evidence>
<dbReference type="SUPFAM" id="SSF160631">
    <property type="entry name" value="SMI1/KNR4-like"/>
    <property type="match status" value="1"/>
</dbReference>
<name>A0AAP7DIC1_PAEAL</name>
<dbReference type="InterPro" id="IPR018958">
    <property type="entry name" value="Knr4/Smi1-like_dom"/>
</dbReference>
<dbReference type="Gene3D" id="3.40.1580.10">
    <property type="entry name" value="SMI1/KNR4-like"/>
    <property type="match status" value="1"/>
</dbReference>
<feature type="domain" description="Knr4/Smi1-like" evidence="1">
    <location>
        <begin position="41"/>
        <end position="159"/>
    </location>
</feature>
<accession>A0AAP7DIC1</accession>
<gene>
    <name evidence="2" type="ORF">HMI46_13300</name>
</gene>
<comment type="caution">
    <text evidence="2">The sequence shown here is derived from an EMBL/GenBank/DDBJ whole genome shotgun (WGS) entry which is preliminary data.</text>
</comment>
<sequence length="184" mass="21662">MKTIKTLLQSFEDYLSKFTNEELNIFTVNGSRESLIKWNPSVSEDELNQFIKKNGWYFPSDLREFYLLHNGGVLFQHPYYGGGINIYTLEDIQGISDDSKKLPKHWYPIARTDLTTGDICIDSERCRSGQYPYMFFLGSIDQLDEAIPIHTDFTTWLTRLFICQGEEYWVWDYEDKLTFKSSNN</sequence>
<dbReference type="SMART" id="SM00860">
    <property type="entry name" value="SMI1_KNR4"/>
    <property type="match status" value="1"/>
</dbReference>
<dbReference type="Pfam" id="PF09346">
    <property type="entry name" value="SMI1_KNR4"/>
    <property type="match status" value="1"/>
</dbReference>